<evidence type="ECO:0000313" key="1">
    <source>
        <dbReference type="EMBL" id="CAH3114751.1"/>
    </source>
</evidence>
<proteinExistence type="predicted"/>
<comment type="caution">
    <text evidence="1">The sequence shown here is derived from an EMBL/GenBank/DDBJ whole genome shotgun (WGS) entry which is preliminary data.</text>
</comment>
<protein>
    <submittedName>
        <fullName evidence="1">Uncharacterized protein</fullName>
    </submittedName>
</protein>
<dbReference type="AlphaFoldDB" id="A0AAU9WIU6"/>
<organism evidence="1 2">
    <name type="scientific">Pocillopora meandrina</name>
    <dbReference type="NCBI Taxonomy" id="46732"/>
    <lineage>
        <taxon>Eukaryota</taxon>
        <taxon>Metazoa</taxon>
        <taxon>Cnidaria</taxon>
        <taxon>Anthozoa</taxon>
        <taxon>Hexacorallia</taxon>
        <taxon>Scleractinia</taxon>
        <taxon>Astrocoeniina</taxon>
        <taxon>Pocilloporidae</taxon>
        <taxon>Pocillopora</taxon>
    </lineage>
</organism>
<name>A0AAU9WIU6_9CNID</name>
<reference evidence="1 2" key="1">
    <citation type="submission" date="2022-05" db="EMBL/GenBank/DDBJ databases">
        <authorList>
            <consortium name="Genoscope - CEA"/>
            <person name="William W."/>
        </authorList>
    </citation>
    <scope>NUCLEOTIDE SEQUENCE [LARGE SCALE GENOMIC DNA]</scope>
</reference>
<evidence type="ECO:0000313" key="2">
    <source>
        <dbReference type="Proteomes" id="UP001159428"/>
    </source>
</evidence>
<gene>
    <name evidence="1" type="ORF">PMEA_00005621</name>
</gene>
<dbReference type="EMBL" id="CALNXJ010000014">
    <property type="protein sequence ID" value="CAH3114751.1"/>
    <property type="molecule type" value="Genomic_DNA"/>
</dbReference>
<keyword evidence="2" id="KW-1185">Reference proteome</keyword>
<dbReference type="Proteomes" id="UP001159428">
    <property type="component" value="Unassembled WGS sequence"/>
</dbReference>
<sequence length="100" mass="11601">MLKSKTVDQLGRNNPNIKPSEVQSLFVLSAFQEQKDWADVESEAASTIDRKWISNSDIEPHGHSFEAVVSFKECYDRHDQFYTYKINDRRGNPDQPSSFF</sequence>
<accession>A0AAU9WIU6</accession>
<feature type="non-terminal residue" evidence="1">
    <location>
        <position position="100"/>
    </location>
</feature>